<accession>A0A7X0G3D4</accession>
<dbReference type="RefSeq" id="WP_185028558.1">
    <property type="nucleotide sequence ID" value="NZ_JACHMQ010000001.1"/>
</dbReference>
<name>A0A7X0G3D4_9ACTN</name>
<dbReference type="InterPro" id="IPR015797">
    <property type="entry name" value="NUDIX_hydrolase-like_dom_sf"/>
</dbReference>
<dbReference type="PROSITE" id="PS51462">
    <property type="entry name" value="NUDIX"/>
    <property type="match status" value="1"/>
</dbReference>
<evidence type="ECO:0000259" key="1">
    <source>
        <dbReference type="PROSITE" id="PS51462"/>
    </source>
</evidence>
<sequence>MSAAQSKNPKRCDGHSAGVIITDPVLGVLIGVIPDGRGWSGVGGHVFDEFPSYGEAARGEVRQETGLEVVSLDPLFRKPKRRRNPCKRGDGPFGVGHKWQLYRATVADVEELRCDEKSFHNLRWVSEAQLQELADRTLLYVKGEITPDEWKQEPGLTLSWVKWFVLAGMVKMGWWNLRKIEKAMLNDKSNRP</sequence>
<protein>
    <submittedName>
        <fullName evidence="2">8-oxo-dGTP pyrophosphatase MutT (NUDIX family)</fullName>
    </submittedName>
</protein>
<proteinExistence type="predicted"/>
<feature type="domain" description="Nudix hydrolase" evidence="1">
    <location>
        <begin position="12"/>
        <end position="153"/>
    </location>
</feature>
<dbReference type="EMBL" id="JACHMQ010000001">
    <property type="protein sequence ID" value="MBB6397945.1"/>
    <property type="molecule type" value="Genomic_DNA"/>
</dbReference>
<comment type="caution">
    <text evidence="2">The sequence shown here is derived from an EMBL/GenBank/DDBJ whole genome shotgun (WGS) entry which is preliminary data.</text>
</comment>
<dbReference type="CDD" id="cd02883">
    <property type="entry name" value="NUDIX_Hydrolase"/>
    <property type="match status" value="1"/>
</dbReference>
<dbReference type="Proteomes" id="UP000546324">
    <property type="component" value="Unassembled WGS sequence"/>
</dbReference>
<reference evidence="2 3" key="1">
    <citation type="submission" date="2020-08" db="EMBL/GenBank/DDBJ databases">
        <title>Sequencing the genomes of 1000 actinobacteria strains.</title>
        <authorList>
            <person name="Klenk H.-P."/>
        </authorList>
    </citation>
    <scope>NUCLEOTIDE SEQUENCE [LARGE SCALE GENOMIC DNA]</scope>
    <source>
        <strain evidence="2 3">DSM 43675</strain>
    </source>
</reference>
<dbReference type="SUPFAM" id="SSF55811">
    <property type="entry name" value="Nudix"/>
    <property type="match status" value="1"/>
</dbReference>
<evidence type="ECO:0000313" key="2">
    <source>
        <dbReference type="EMBL" id="MBB6397945.1"/>
    </source>
</evidence>
<dbReference type="AlphaFoldDB" id="A0A7X0G3D4"/>
<dbReference type="Gene3D" id="3.90.79.10">
    <property type="entry name" value="Nucleoside Triphosphate Pyrophosphohydrolase"/>
    <property type="match status" value="1"/>
</dbReference>
<evidence type="ECO:0000313" key="3">
    <source>
        <dbReference type="Proteomes" id="UP000546324"/>
    </source>
</evidence>
<dbReference type="InterPro" id="IPR000086">
    <property type="entry name" value="NUDIX_hydrolase_dom"/>
</dbReference>
<organism evidence="2 3">
    <name type="scientific">Actinomadura coerulea</name>
    <dbReference type="NCBI Taxonomy" id="46159"/>
    <lineage>
        <taxon>Bacteria</taxon>
        <taxon>Bacillati</taxon>
        <taxon>Actinomycetota</taxon>
        <taxon>Actinomycetes</taxon>
        <taxon>Streptosporangiales</taxon>
        <taxon>Thermomonosporaceae</taxon>
        <taxon>Actinomadura</taxon>
    </lineage>
</organism>
<gene>
    <name evidence="2" type="ORF">BKA00_004859</name>
</gene>
<keyword evidence="3" id="KW-1185">Reference proteome</keyword>
<dbReference type="Pfam" id="PF00293">
    <property type="entry name" value="NUDIX"/>
    <property type="match status" value="1"/>
</dbReference>